<reference evidence="6" key="2">
    <citation type="submission" date="2022-10" db="EMBL/GenBank/DDBJ databases">
        <authorList>
            <consortium name="ENA_rothamsted_submissions"/>
            <consortium name="culmorum"/>
            <person name="King R."/>
        </authorList>
    </citation>
    <scope>NUCLEOTIDE SEQUENCE</scope>
</reference>
<dbReference type="SMART" id="SM00093">
    <property type="entry name" value="SERPIN"/>
    <property type="match status" value="1"/>
</dbReference>
<reference evidence="6" key="1">
    <citation type="submission" date="2021-12" db="EMBL/GenBank/DDBJ databases">
        <authorList>
            <person name="King R."/>
        </authorList>
    </citation>
    <scope>NUCLEOTIDE SEQUENCE</scope>
</reference>
<keyword evidence="1" id="KW-0646">Protease inhibitor</keyword>
<evidence type="ECO:0000313" key="7">
    <source>
        <dbReference type="Proteomes" id="UP001153714"/>
    </source>
</evidence>
<evidence type="ECO:0000256" key="1">
    <source>
        <dbReference type="ARBA" id="ARBA00022690"/>
    </source>
</evidence>
<dbReference type="SUPFAM" id="SSF56574">
    <property type="entry name" value="Serpins"/>
    <property type="match status" value="1"/>
</dbReference>
<dbReference type="OrthoDB" id="671595at2759"/>
<name>A0A9N9R9Y3_9NEOP</name>
<sequence>MYKVIALVILCASTFAAKHQCNHRSALIILKRPTYDFSVKLLDRVTQANDGHFVYSPISTWLQLLTLAEGAHGQTLKEIWNVTKHHRLKCFRRKWRAILNRVDKDLKSVSKRRGFMIIDKLMNVKKTYVAEVERLRSLQVLLLDFNYPVTAADIANKQVESATNGVIADAFTPYDFNSTVLLMADTSYYKSSWKIPFNTAYTRSEPFYSEFGTNVGEVYMMNRLDYFNYTEIPLIGAKVLEMACGSDGKVSMLFFLPTSGSIRDLFYSLQRVRLMSIFNKFKSSNITLISVKIPRFKITTDIDSIPELLYDMGVKRVFHPDLANLRGISDYKVYASLMAQVSDIEVNEEGVEATTIADFLISNEVTKEFTANRPFAFLLVDKKTEVILFSGMYSVPSKY</sequence>
<evidence type="ECO:0000256" key="2">
    <source>
        <dbReference type="ARBA" id="ARBA00022900"/>
    </source>
</evidence>
<dbReference type="AlphaFoldDB" id="A0A9N9R9Y3"/>
<dbReference type="InterPro" id="IPR036186">
    <property type="entry name" value="Serpin_sf"/>
</dbReference>
<feature type="chain" id="PRO_5040314749" description="Serpin domain-containing protein" evidence="4">
    <location>
        <begin position="17"/>
        <end position="399"/>
    </location>
</feature>
<gene>
    <name evidence="6" type="ORF">DIATSA_LOCUS10063</name>
</gene>
<keyword evidence="4" id="KW-0732">Signal</keyword>
<dbReference type="InterPro" id="IPR042185">
    <property type="entry name" value="Serpin_sf_2"/>
</dbReference>
<protein>
    <recommendedName>
        <fullName evidence="5">Serpin domain-containing protein</fullName>
    </recommendedName>
</protein>
<dbReference type="CDD" id="cd19598">
    <property type="entry name" value="serpin77Ba-like_insects"/>
    <property type="match status" value="1"/>
</dbReference>
<keyword evidence="2" id="KW-0722">Serine protease inhibitor</keyword>
<dbReference type="Gene3D" id="2.30.39.10">
    <property type="entry name" value="Alpha-1-antitrypsin, domain 1"/>
    <property type="match status" value="1"/>
</dbReference>
<dbReference type="Proteomes" id="UP001153714">
    <property type="component" value="Chromosome 4"/>
</dbReference>
<feature type="signal peptide" evidence="4">
    <location>
        <begin position="1"/>
        <end position="16"/>
    </location>
</feature>
<dbReference type="EMBL" id="OU893335">
    <property type="protein sequence ID" value="CAG9792543.1"/>
    <property type="molecule type" value="Genomic_DNA"/>
</dbReference>
<feature type="domain" description="Serpin" evidence="5">
    <location>
        <begin position="39"/>
        <end position="396"/>
    </location>
</feature>
<dbReference type="Pfam" id="PF00079">
    <property type="entry name" value="Serpin"/>
    <property type="match status" value="1"/>
</dbReference>
<dbReference type="Gene3D" id="3.30.497.10">
    <property type="entry name" value="Antithrombin, subunit I, domain 2"/>
    <property type="match status" value="1"/>
</dbReference>
<dbReference type="InterPro" id="IPR023796">
    <property type="entry name" value="Serpin_dom"/>
</dbReference>
<organism evidence="6 7">
    <name type="scientific">Diatraea saccharalis</name>
    <name type="common">sugarcane borer</name>
    <dbReference type="NCBI Taxonomy" id="40085"/>
    <lineage>
        <taxon>Eukaryota</taxon>
        <taxon>Metazoa</taxon>
        <taxon>Ecdysozoa</taxon>
        <taxon>Arthropoda</taxon>
        <taxon>Hexapoda</taxon>
        <taxon>Insecta</taxon>
        <taxon>Pterygota</taxon>
        <taxon>Neoptera</taxon>
        <taxon>Endopterygota</taxon>
        <taxon>Lepidoptera</taxon>
        <taxon>Glossata</taxon>
        <taxon>Ditrysia</taxon>
        <taxon>Pyraloidea</taxon>
        <taxon>Crambidae</taxon>
        <taxon>Crambinae</taxon>
        <taxon>Diatraea</taxon>
    </lineage>
</organism>
<dbReference type="InterPro" id="IPR042178">
    <property type="entry name" value="Serpin_sf_1"/>
</dbReference>
<evidence type="ECO:0000256" key="3">
    <source>
        <dbReference type="RuleBase" id="RU000411"/>
    </source>
</evidence>
<evidence type="ECO:0000259" key="5">
    <source>
        <dbReference type="SMART" id="SM00093"/>
    </source>
</evidence>
<evidence type="ECO:0000256" key="4">
    <source>
        <dbReference type="SAM" id="SignalP"/>
    </source>
</evidence>
<dbReference type="PANTHER" id="PTHR11461:SF367">
    <property type="entry name" value="GH21475P-RELATED"/>
    <property type="match status" value="1"/>
</dbReference>
<evidence type="ECO:0000313" key="6">
    <source>
        <dbReference type="EMBL" id="CAG9792543.1"/>
    </source>
</evidence>
<comment type="similarity">
    <text evidence="3">Belongs to the serpin family.</text>
</comment>
<dbReference type="InterPro" id="IPR000215">
    <property type="entry name" value="Serpin_fam"/>
</dbReference>
<dbReference type="GO" id="GO:0005615">
    <property type="term" value="C:extracellular space"/>
    <property type="evidence" value="ECO:0007669"/>
    <property type="project" value="InterPro"/>
</dbReference>
<keyword evidence="7" id="KW-1185">Reference proteome</keyword>
<accession>A0A9N9R9Y3</accession>
<dbReference type="GO" id="GO:0004867">
    <property type="term" value="F:serine-type endopeptidase inhibitor activity"/>
    <property type="evidence" value="ECO:0007669"/>
    <property type="project" value="UniProtKB-KW"/>
</dbReference>
<dbReference type="PANTHER" id="PTHR11461">
    <property type="entry name" value="SERINE PROTEASE INHIBITOR, SERPIN"/>
    <property type="match status" value="1"/>
</dbReference>
<proteinExistence type="inferred from homology"/>